<reference evidence="2 3" key="1">
    <citation type="submission" date="2019-07" db="EMBL/GenBank/DDBJ databases">
        <title>Chromosome genome assembly for large yellow croaker.</title>
        <authorList>
            <person name="Xiao S."/>
        </authorList>
    </citation>
    <scope>NUCLEOTIDE SEQUENCE [LARGE SCALE GENOMIC DNA]</scope>
    <source>
        <strain evidence="2">JMULYC20181020</strain>
        <tissue evidence="2">Muscle</tissue>
    </source>
</reference>
<sequence>MLKIYAWRHSVFTVEDLLTLFSPFGCVMSVQKIGKNTSPYGVVIYLDVADAATAMKELKDNAPFFLNLLPPSMIRAANKDGSHEDQPRCLLQDGFHSVPQQRPPSLLDTASSQVCLLIQNFPTHVDEIHQVLSVIYPITTNVKVDVKSALVMLPDLFTAVWLMDLLNSLHIGSKRLSVSFATQIGGTHPATMAAKRPLEHYSSQSTVQYNTVQYLYFCGVGHFIAKIKK</sequence>
<accession>A0A6G0HMS6</accession>
<dbReference type="AlphaFoldDB" id="A0A6G0HMS6"/>
<dbReference type="Gene3D" id="3.30.70.330">
    <property type="match status" value="1"/>
</dbReference>
<evidence type="ECO:0000259" key="1">
    <source>
        <dbReference type="Pfam" id="PF00076"/>
    </source>
</evidence>
<gene>
    <name evidence="2" type="ORF">D5F01_LYC20892</name>
</gene>
<comment type="caution">
    <text evidence="2">The sequence shown here is derived from an EMBL/GenBank/DDBJ whole genome shotgun (WGS) entry which is preliminary data.</text>
</comment>
<dbReference type="KEGG" id="lco:104925895"/>
<feature type="domain" description="RRM" evidence="1">
    <location>
        <begin position="13"/>
        <end position="58"/>
    </location>
</feature>
<dbReference type="EMBL" id="REGW02000021">
    <property type="protein sequence ID" value="KAE8280332.1"/>
    <property type="molecule type" value="Genomic_DNA"/>
</dbReference>
<dbReference type="InterPro" id="IPR012677">
    <property type="entry name" value="Nucleotide-bd_a/b_plait_sf"/>
</dbReference>
<keyword evidence="3" id="KW-1185">Reference proteome</keyword>
<dbReference type="Pfam" id="PF00076">
    <property type="entry name" value="RRM_1"/>
    <property type="match status" value="1"/>
</dbReference>
<dbReference type="GO" id="GO:0003723">
    <property type="term" value="F:RNA binding"/>
    <property type="evidence" value="ECO:0007669"/>
    <property type="project" value="InterPro"/>
</dbReference>
<dbReference type="SUPFAM" id="SSF54928">
    <property type="entry name" value="RNA-binding domain, RBD"/>
    <property type="match status" value="2"/>
</dbReference>
<proteinExistence type="predicted"/>
<evidence type="ECO:0000313" key="3">
    <source>
        <dbReference type="Proteomes" id="UP000424527"/>
    </source>
</evidence>
<protein>
    <recommendedName>
        <fullName evidence="1">RRM domain-containing protein</fullName>
    </recommendedName>
</protein>
<dbReference type="InterPro" id="IPR035979">
    <property type="entry name" value="RBD_domain_sf"/>
</dbReference>
<dbReference type="Proteomes" id="UP000424527">
    <property type="component" value="Unassembled WGS sequence"/>
</dbReference>
<evidence type="ECO:0000313" key="2">
    <source>
        <dbReference type="EMBL" id="KAE8280332.1"/>
    </source>
</evidence>
<name>A0A6G0HMS6_LARCR</name>
<organism evidence="2 3">
    <name type="scientific">Larimichthys crocea</name>
    <name type="common">Large yellow croaker</name>
    <name type="synonym">Pseudosciaena crocea</name>
    <dbReference type="NCBI Taxonomy" id="215358"/>
    <lineage>
        <taxon>Eukaryota</taxon>
        <taxon>Metazoa</taxon>
        <taxon>Chordata</taxon>
        <taxon>Craniata</taxon>
        <taxon>Vertebrata</taxon>
        <taxon>Euteleostomi</taxon>
        <taxon>Actinopterygii</taxon>
        <taxon>Neopterygii</taxon>
        <taxon>Teleostei</taxon>
        <taxon>Neoteleostei</taxon>
        <taxon>Acanthomorphata</taxon>
        <taxon>Eupercaria</taxon>
        <taxon>Sciaenidae</taxon>
        <taxon>Larimichthys</taxon>
    </lineage>
</organism>
<dbReference type="OrthoDB" id="8948319at2759"/>
<dbReference type="InterPro" id="IPR000504">
    <property type="entry name" value="RRM_dom"/>
</dbReference>